<evidence type="ECO:0000313" key="2">
    <source>
        <dbReference type="EMBL" id="MBB4764705.1"/>
    </source>
</evidence>
<dbReference type="InterPro" id="IPR011990">
    <property type="entry name" value="TPR-like_helical_dom_sf"/>
</dbReference>
<feature type="region of interest" description="Disordered" evidence="1">
    <location>
        <begin position="144"/>
        <end position="193"/>
    </location>
</feature>
<dbReference type="Proteomes" id="UP000578112">
    <property type="component" value="Unassembled WGS sequence"/>
</dbReference>
<organism evidence="2 3">
    <name type="scientific">Actinoplanes digitatis</name>
    <dbReference type="NCBI Taxonomy" id="1868"/>
    <lineage>
        <taxon>Bacteria</taxon>
        <taxon>Bacillati</taxon>
        <taxon>Actinomycetota</taxon>
        <taxon>Actinomycetes</taxon>
        <taxon>Micromonosporales</taxon>
        <taxon>Micromonosporaceae</taxon>
        <taxon>Actinoplanes</taxon>
    </lineage>
</organism>
<dbReference type="Gene3D" id="1.25.40.10">
    <property type="entry name" value="Tetratricopeptide repeat domain"/>
    <property type="match status" value="1"/>
</dbReference>
<reference evidence="2 3" key="1">
    <citation type="submission" date="2020-08" db="EMBL/GenBank/DDBJ databases">
        <title>Sequencing the genomes of 1000 actinobacteria strains.</title>
        <authorList>
            <person name="Klenk H.-P."/>
        </authorList>
    </citation>
    <scope>NUCLEOTIDE SEQUENCE [LARGE SCALE GENOMIC DNA]</scope>
    <source>
        <strain evidence="2 3">DSM 43149</strain>
    </source>
</reference>
<name>A0A7W7MSI4_9ACTN</name>
<feature type="compositionally biased region" description="Polar residues" evidence="1">
    <location>
        <begin position="177"/>
        <end position="193"/>
    </location>
</feature>
<evidence type="ECO:0000313" key="3">
    <source>
        <dbReference type="Proteomes" id="UP000578112"/>
    </source>
</evidence>
<dbReference type="AlphaFoldDB" id="A0A7W7MSI4"/>
<dbReference type="EMBL" id="JACHNH010000001">
    <property type="protein sequence ID" value="MBB4764705.1"/>
    <property type="molecule type" value="Genomic_DNA"/>
</dbReference>
<evidence type="ECO:0000256" key="1">
    <source>
        <dbReference type="SAM" id="MobiDB-lite"/>
    </source>
</evidence>
<gene>
    <name evidence="2" type="ORF">BJ971_005261</name>
</gene>
<protein>
    <submittedName>
        <fullName evidence="2">Uncharacterized protein</fullName>
    </submittedName>
</protein>
<dbReference type="RefSeq" id="WP_184995863.1">
    <property type="nucleotide sequence ID" value="NZ_BOMK01000003.1"/>
</dbReference>
<comment type="caution">
    <text evidence="2">The sequence shown here is derived from an EMBL/GenBank/DDBJ whole genome shotgun (WGS) entry which is preliminary data.</text>
</comment>
<accession>A0A7W7MSI4</accession>
<keyword evidence="3" id="KW-1185">Reference proteome</keyword>
<sequence length="193" mass="20476">MRLVREIVELPPHFAKKWAEWVLVSCTRVPLSAITGDLLAAMLAEALADGREFAMAERVAETIAWPEVRASAWTAVAAALARAGHVEASSRAIDQAAAAARATPPTVEHAFEFVLVGGALIAAGQDEETRRLLATASEAAATVRDDRDRQNWQKCSRTRPPPTGWRPSWGPPGTRKAPSSGSVPCSAAATSTA</sequence>
<proteinExistence type="predicted"/>